<name>A0A9Q9FAK1_ENCHE</name>
<evidence type="ECO:0000313" key="3">
    <source>
        <dbReference type="Proteomes" id="UP001059546"/>
    </source>
</evidence>
<evidence type="ECO:0000313" key="4">
    <source>
        <dbReference type="Proteomes" id="UP001217963"/>
    </source>
</evidence>
<dbReference type="EMBL" id="CP119072">
    <property type="protein sequence ID" value="WEL39863.1"/>
    <property type="molecule type" value="Genomic_DNA"/>
</dbReference>
<keyword evidence="4" id="KW-1185">Reference proteome</keyword>
<proteinExistence type="predicted"/>
<sequence length="302" mass="35169">MGAKNFMTAKEKDYVAESLRRNMRYFRSDIDYAALFRQGQEKIEVRCDDEEPKRNINLVFGKENKKSSRRPRPYCGIDAQDATQKVRNMLLLEELIDLYTVRRYCKLSEDDLRENTRMLRSGLLSKFGTLVSIAKFLRFLGDYFSYIEEDERREIVHLLQKTFHLIEDMPEFYDMMGSLLNSIPLISEADLEDGFVSTFLFFPSGLILATSLLIQNEALCDIFYEAAISEPSWPFTKNRYGWQFLSVMISLVSEEKQKSVVKKARPYLLEIARGPDDERMDGAMLFLKAIGADMDELKCYSE</sequence>
<reference evidence="1" key="1">
    <citation type="submission" date="2021-05" db="EMBL/GenBank/DDBJ databases">
        <title>Encephalitozoon hellem ATCC 50604 Complete Genome.</title>
        <authorList>
            <person name="Mascarenhas dos Santos A.C."/>
            <person name="Julian A.T."/>
            <person name="Pombert J.-F."/>
        </authorList>
    </citation>
    <scope>NUCLEOTIDE SEQUENCE</scope>
    <source>
        <strain evidence="1">ATCC 50604</strain>
    </source>
</reference>
<accession>A0A9Q9FAK1</accession>
<evidence type="ECO:0000313" key="2">
    <source>
        <dbReference type="EMBL" id="WEL39863.1"/>
    </source>
</evidence>
<dbReference type="EMBL" id="CP075157">
    <property type="protein sequence ID" value="UTX44362.1"/>
    <property type="molecule type" value="Genomic_DNA"/>
</dbReference>
<gene>
    <name evidence="1" type="ORF">GPU96_11g21640</name>
    <name evidence="2" type="ORF">PFJ87_11g01000</name>
</gene>
<protein>
    <submittedName>
        <fullName evidence="1">Uncharacterized protein</fullName>
    </submittedName>
</protein>
<dbReference type="Proteomes" id="UP001217963">
    <property type="component" value="Chromosome XI"/>
</dbReference>
<evidence type="ECO:0000313" key="1">
    <source>
        <dbReference type="EMBL" id="UTX44362.1"/>
    </source>
</evidence>
<dbReference type="AlphaFoldDB" id="A0A9Q9FAK1"/>
<dbReference type="Proteomes" id="UP001059546">
    <property type="component" value="Chromosome XI"/>
</dbReference>
<organism evidence="1 3">
    <name type="scientific">Encephalitozoon hellem</name>
    <name type="common">Microsporidian parasite</name>
    <dbReference type="NCBI Taxonomy" id="27973"/>
    <lineage>
        <taxon>Eukaryota</taxon>
        <taxon>Fungi</taxon>
        <taxon>Fungi incertae sedis</taxon>
        <taxon>Microsporidia</taxon>
        <taxon>Unikaryonidae</taxon>
        <taxon>Encephalitozoon</taxon>
    </lineage>
</organism>
<reference evidence="2 4" key="2">
    <citation type="submission" date="2023-02" db="EMBL/GenBank/DDBJ databases">
        <title>Encephalitozoon hellem ATCC 50451 complete genome.</title>
        <authorList>
            <person name="Mascarenhas dos Santos A.C."/>
            <person name="Julian A.T."/>
            <person name="Pombert J.-F."/>
        </authorList>
    </citation>
    <scope>NUCLEOTIDE SEQUENCE [LARGE SCALE GENOMIC DNA]</scope>
    <source>
        <strain evidence="2 4">ATCC 50451</strain>
    </source>
</reference>
<dbReference type="OrthoDB" id="2190237at2759"/>